<dbReference type="EMBL" id="CYXY01000011">
    <property type="protein sequence ID" value="CUN02098.1"/>
    <property type="molecule type" value="Genomic_DNA"/>
</dbReference>
<gene>
    <name evidence="1" type="ORF">ERS852571_02037</name>
</gene>
<dbReference type="Proteomes" id="UP000095553">
    <property type="component" value="Unassembled WGS sequence"/>
</dbReference>
<organism evidence="1 2">
    <name type="scientific">Anaerostipes hadrus</name>
    <dbReference type="NCBI Taxonomy" id="649756"/>
    <lineage>
        <taxon>Bacteria</taxon>
        <taxon>Bacillati</taxon>
        <taxon>Bacillota</taxon>
        <taxon>Clostridia</taxon>
        <taxon>Lachnospirales</taxon>
        <taxon>Lachnospiraceae</taxon>
        <taxon>Anaerostipes</taxon>
    </lineage>
</organism>
<protein>
    <submittedName>
        <fullName evidence="1">Uncharacterized protein</fullName>
    </submittedName>
</protein>
<name>A0A173TLK0_ANAHA</name>
<accession>A0A173TLK0</accession>
<dbReference type="AlphaFoldDB" id="A0A173TLK0"/>
<proteinExistence type="predicted"/>
<evidence type="ECO:0000313" key="1">
    <source>
        <dbReference type="EMBL" id="CUN02098.1"/>
    </source>
</evidence>
<dbReference type="RefSeq" id="WP_155511630.1">
    <property type="nucleotide sequence ID" value="NZ_BAABYN010000001.1"/>
</dbReference>
<reference evidence="1 2" key="1">
    <citation type="submission" date="2015-09" db="EMBL/GenBank/DDBJ databases">
        <authorList>
            <consortium name="Pathogen Informatics"/>
        </authorList>
    </citation>
    <scope>NUCLEOTIDE SEQUENCE [LARGE SCALE GENOMIC DNA]</scope>
    <source>
        <strain evidence="1 2">2789STDY5834959</strain>
    </source>
</reference>
<evidence type="ECO:0000313" key="2">
    <source>
        <dbReference type="Proteomes" id="UP000095553"/>
    </source>
</evidence>
<sequence>MLINKICPMCKKNAFLRINSDQKKEFKSYACYGGLIQEKLKSFNDFEREFVKTGYCPECQNGLFMKELSRGENHFFTQNDIRDDVVEKFINDIAEVYVDENRVLDCRKAILSPIAEKLSVNEKLLYLYEFDLENEFEVDLDTGKVTEIK</sequence>